<organism evidence="2 3">
    <name type="scientific">Streptomyces phyllanthi</name>
    <dbReference type="NCBI Taxonomy" id="1803180"/>
    <lineage>
        <taxon>Bacteria</taxon>
        <taxon>Bacillati</taxon>
        <taxon>Actinomycetota</taxon>
        <taxon>Actinomycetes</taxon>
        <taxon>Kitasatosporales</taxon>
        <taxon>Streptomycetaceae</taxon>
        <taxon>Streptomyces</taxon>
    </lineage>
</organism>
<keyword evidence="3" id="KW-1185">Reference proteome</keyword>
<protein>
    <submittedName>
        <fullName evidence="2">Uncharacterized protein</fullName>
    </submittedName>
</protein>
<gene>
    <name evidence="2" type="ORF">FNH04_16045</name>
</gene>
<reference evidence="2 3" key="1">
    <citation type="submission" date="2019-07" db="EMBL/GenBank/DDBJ databases">
        <title>New species of Amycolatopsis and Streptomyces.</title>
        <authorList>
            <person name="Duangmal K."/>
            <person name="Teo W.F.A."/>
            <person name="Lipun K."/>
        </authorList>
    </citation>
    <scope>NUCLEOTIDE SEQUENCE [LARGE SCALE GENOMIC DNA]</scope>
    <source>
        <strain evidence="2 3">TISTR 2346</strain>
    </source>
</reference>
<feature type="transmembrane region" description="Helical" evidence="1">
    <location>
        <begin position="7"/>
        <end position="27"/>
    </location>
</feature>
<evidence type="ECO:0000313" key="2">
    <source>
        <dbReference type="EMBL" id="MPY41366.1"/>
    </source>
</evidence>
<name>A0A5N8W394_9ACTN</name>
<evidence type="ECO:0000313" key="3">
    <source>
        <dbReference type="Proteomes" id="UP000326979"/>
    </source>
</evidence>
<dbReference type="AlphaFoldDB" id="A0A5N8W394"/>
<feature type="transmembrane region" description="Helical" evidence="1">
    <location>
        <begin position="33"/>
        <end position="50"/>
    </location>
</feature>
<evidence type="ECO:0000256" key="1">
    <source>
        <dbReference type="SAM" id="Phobius"/>
    </source>
</evidence>
<keyword evidence="1" id="KW-1133">Transmembrane helix</keyword>
<dbReference type="EMBL" id="VJZE01000093">
    <property type="protein sequence ID" value="MPY41366.1"/>
    <property type="molecule type" value="Genomic_DNA"/>
</dbReference>
<dbReference type="Proteomes" id="UP000326979">
    <property type="component" value="Unassembled WGS sequence"/>
</dbReference>
<proteinExistence type="predicted"/>
<keyword evidence="1" id="KW-0472">Membrane</keyword>
<dbReference type="RefSeq" id="WP_228031409.1">
    <property type="nucleotide sequence ID" value="NZ_BAABEQ010000117.1"/>
</dbReference>
<comment type="caution">
    <text evidence="2">The sequence shown here is derived from an EMBL/GenBank/DDBJ whole genome shotgun (WGS) entry which is preliminary data.</text>
</comment>
<accession>A0A5N8W394</accession>
<sequence length="60" mass="6121">MNRRTAFRAALGVLGWWVLLAGLWLVFVSAVDTLELVVGGVVAGIAAAAARGARGAVSGR</sequence>
<keyword evidence="1" id="KW-0812">Transmembrane</keyword>